<evidence type="ECO:0000256" key="1">
    <source>
        <dbReference type="SAM" id="Phobius"/>
    </source>
</evidence>
<dbReference type="RefSeq" id="WP_015245353.1">
    <property type="nucleotide sequence ID" value="NC_019892.1"/>
</dbReference>
<dbReference type="KEGG" id="saci:Sinac_1819"/>
<keyword evidence="4" id="KW-1185">Reference proteome</keyword>
<dbReference type="CDD" id="cd00060">
    <property type="entry name" value="FHA"/>
    <property type="match status" value="1"/>
</dbReference>
<keyword evidence="1" id="KW-1133">Transmembrane helix</keyword>
<dbReference type="InterPro" id="IPR008984">
    <property type="entry name" value="SMAD_FHA_dom_sf"/>
</dbReference>
<dbReference type="Pfam" id="PF16697">
    <property type="entry name" value="Yop-YscD_cpl"/>
    <property type="match status" value="1"/>
</dbReference>
<feature type="transmembrane region" description="Helical" evidence="1">
    <location>
        <begin position="142"/>
        <end position="163"/>
    </location>
</feature>
<dbReference type="AlphaFoldDB" id="L0D9W4"/>
<evidence type="ECO:0000313" key="3">
    <source>
        <dbReference type="EMBL" id="AGA26184.1"/>
    </source>
</evidence>
<dbReference type="EMBL" id="CP003364">
    <property type="protein sequence ID" value="AGA26184.1"/>
    <property type="molecule type" value="Genomic_DNA"/>
</dbReference>
<dbReference type="InterPro" id="IPR032030">
    <property type="entry name" value="YscD_cytoplasmic_dom"/>
</dbReference>
<keyword evidence="1" id="KW-0472">Membrane</keyword>
<dbReference type="Gene3D" id="2.60.200.20">
    <property type="match status" value="1"/>
</dbReference>
<organism evidence="3 4">
    <name type="scientific">Singulisphaera acidiphila (strain ATCC BAA-1392 / DSM 18658 / VKM B-2454 / MOB10)</name>
    <dbReference type="NCBI Taxonomy" id="886293"/>
    <lineage>
        <taxon>Bacteria</taxon>
        <taxon>Pseudomonadati</taxon>
        <taxon>Planctomycetota</taxon>
        <taxon>Planctomycetia</taxon>
        <taxon>Isosphaerales</taxon>
        <taxon>Isosphaeraceae</taxon>
        <taxon>Singulisphaera</taxon>
    </lineage>
</organism>
<dbReference type="InterPro" id="IPR000253">
    <property type="entry name" value="FHA_dom"/>
</dbReference>
<feature type="transmembrane region" description="Helical" evidence="1">
    <location>
        <begin position="175"/>
        <end position="195"/>
    </location>
</feature>
<sequence length="297" mass="31530">MSVAAKPVPLARNRFVNVRQAYDLALAGALGAIFGLYLYVELVRADSVLVRDALAGVAIGGTIGFFLNASGPFRDGAWIKLSRVSTWGALAGAAGGALGLVLGESVIGWFQGGLIGRALSWAVLGLGIGVSQGLADRSRQRLLYGLIGGGLGGLVGGYLFEWLRQSLGQRYNNSLGQGLGIVILGAGLGLFLALVEQVLRRAWVQVISGRQEGRVYLLARKVSAMGLDERAEVGLFGDRAVARRHAEIESTPKGYVLRNHAPSGRTRVNGTVIDDTHILSNGDRIELGQTLLVFRQR</sequence>
<dbReference type="eggNOG" id="COG1716">
    <property type="taxonomic scope" value="Bacteria"/>
</dbReference>
<evidence type="ECO:0000313" key="4">
    <source>
        <dbReference type="Proteomes" id="UP000010798"/>
    </source>
</evidence>
<evidence type="ECO:0000259" key="2">
    <source>
        <dbReference type="PROSITE" id="PS50006"/>
    </source>
</evidence>
<feature type="transmembrane region" description="Helical" evidence="1">
    <location>
        <begin position="52"/>
        <end position="69"/>
    </location>
</feature>
<gene>
    <name evidence="3" type="ordered locus">Sinac_1819</name>
</gene>
<protein>
    <submittedName>
        <fullName evidence="3">FHA domain-containing protein</fullName>
    </submittedName>
</protein>
<dbReference type="OrthoDB" id="370565at2"/>
<keyword evidence="1" id="KW-0812">Transmembrane</keyword>
<dbReference type="PROSITE" id="PS50006">
    <property type="entry name" value="FHA_DOMAIN"/>
    <property type="match status" value="1"/>
</dbReference>
<name>L0D9W4_SINAD</name>
<feature type="transmembrane region" description="Helical" evidence="1">
    <location>
        <begin position="109"/>
        <end position="130"/>
    </location>
</feature>
<reference evidence="3 4" key="1">
    <citation type="submission" date="2012-02" db="EMBL/GenBank/DDBJ databases">
        <title>Complete sequence of chromosome of Singulisphaera acidiphila DSM 18658.</title>
        <authorList>
            <consortium name="US DOE Joint Genome Institute (JGI-PGF)"/>
            <person name="Lucas S."/>
            <person name="Copeland A."/>
            <person name="Lapidus A."/>
            <person name="Glavina del Rio T."/>
            <person name="Dalin E."/>
            <person name="Tice H."/>
            <person name="Bruce D."/>
            <person name="Goodwin L."/>
            <person name="Pitluck S."/>
            <person name="Peters L."/>
            <person name="Ovchinnikova G."/>
            <person name="Chertkov O."/>
            <person name="Kyrpides N."/>
            <person name="Mavromatis K."/>
            <person name="Ivanova N."/>
            <person name="Brettin T."/>
            <person name="Detter J.C."/>
            <person name="Han C."/>
            <person name="Larimer F."/>
            <person name="Land M."/>
            <person name="Hauser L."/>
            <person name="Markowitz V."/>
            <person name="Cheng J.-F."/>
            <person name="Hugenholtz P."/>
            <person name="Woyke T."/>
            <person name="Wu D."/>
            <person name="Tindall B."/>
            <person name="Pomrenke H."/>
            <person name="Brambilla E."/>
            <person name="Klenk H.-P."/>
            <person name="Eisen J.A."/>
        </authorList>
    </citation>
    <scope>NUCLEOTIDE SEQUENCE [LARGE SCALE GENOMIC DNA]</scope>
    <source>
        <strain evidence="4">ATCC BAA-1392 / DSM 18658 / VKM B-2454 / MOB10</strain>
    </source>
</reference>
<dbReference type="Proteomes" id="UP000010798">
    <property type="component" value="Chromosome"/>
</dbReference>
<feature type="transmembrane region" description="Helical" evidence="1">
    <location>
        <begin position="21"/>
        <end position="40"/>
    </location>
</feature>
<dbReference type="SUPFAM" id="SSF49879">
    <property type="entry name" value="SMAD/FHA domain"/>
    <property type="match status" value="1"/>
</dbReference>
<accession>L0D9W4</accession>
<dbReference type="HOGENOM" id="CLU_965911_0_0_0"/>
<feature type="transmembrane region" description="Helical" evidence="1">
    <location>
        <begin position="81"/>
        <end position="103"/>
    </location>
</feature>
<feature type="domain" description="FHA" evidence="2">
    <location>
        <begin position="216"/>
        <end position="278"/>
    </location>
</feature>
<proteinExistence type="predicted"/>
<dbReference type="STRING" id="886293.Sinac_1819"/>